<gene>
    <name evidence="2" type="ORF">BCR32DRAFT_268942</name>
</gene>
<keyword evidence="3" id="KW-1185">Reference proteome</keyword>
<evidence type="ECO:0000256" key="1">
    <source>
        <dbReference type="SAM" id="SignalP"/>
    </source>
</evidence>
<dbReference type="InterPro" id="IPR032675">
    <property type="entry name" value="LRR_dom_sf"/>
</dbReference>
<accession>A0A1Y1X3T8</accession>
<dbReference type="Proteomes" id="UP000193944">
    <property type="component" value="Unassembled WGS sequence"/>
</dbReference>
<dbReference type="Gene3D" id="3.80.10.10">
    <property type="entry name" value="Ribonuclease Inhibitor"/>
    <property type="match status" value="1"/>
</dbReference>
<proteinExistence type="predicted"/>
<organism evidence="2 3">
    <name type="scientific">Anaeromyces robustus</name>
    <dbReference type="NCBI Taxonomy" id="1754192"/>
    <lineage>
        <taxon>Eukaryota</taxon>
        <taxon>Fungi</taxon>
        <taxon>Fungi incertae sedis</taxon>
        <taxon>Chytridiomycota</taxon>
        <taxon>Chytridiomycota incertae sedis</taxon>
        <taxon>Neocallimastigomycetes</taxon>
        <taxon>Neocallimastigales</taxon>
        <taxon>Neocallimastigaceae</taxon>
        <taxon>Anaeromyces</taxon>
    </lineage>
</organism>
<comment type="caution">
    <text evidence="2">The sequence shown here is derived from an EMBL/GenBank/DDBJ whole genome shotgun (WGS) entry which is preliminary data.</text>
</comment>
<dbReference type="AlphaFoldDB" id="A0A1Y1X3T8"/>
<dbReference type="SUPFAM" id="SSF52047">
    <property type="entry name" value="RNI-like"/>
    <property type="match status" value="1"/>
</dbReference>
<evidence type="ECO:0000313" key="3">
    <source>
        <dbReference type="Proteomes" id="UP000193944"/>
    </source>
</evidence>
<reference evidence="2 3" key="1">
    <citation type="submission" date="2016-08" db="EMBL/GenBank/DDBJ databases">
        <title>A Parts List for Fungal Cellulosomes Revealed by Comparative Genomics.</title>
        <authorList>
            <consortium name="DOE Joint Genome Institute"/>
            <person name="Haitjema C.H."/>
            <person name="Gilmore S.P."/>
            <person name="Henske J.K."/>
            <person name="Solomon K.V."/>
            <person name="De Groot R."/>
            <person name="Kuo A."/>
            <person name="Mondo S.J."/>
            <person name="Salamov A.A."/>
            <person name="Labutti K."/>
            <person name="Zhao Z."/>
            <person name="Chiniquy J."/>
            <person name="Barry K."/>
            <person name="Brewer H.M."/>
            <person name="Purvine S.O."/>
            <person name="Wright A.T."/>
            <person name="Boxma B."/>
            <person name="Van Alen T."/>
            <person name="Hackstein J.H."/>
            <person name="Baker S.E."/>
            <person name="Grigoriev I.V."/>
            <person name="O'Malley M.A."/>
        </authorList>
    </citation>
    <scope>NUCLEOTIDE SEQUENCE [LARGE SCALE GENOMIC DNA]</scope>
    <source>
        <strain evidence="2 3">S4</strain>
    </source>
</reference>
<dbReference type="OrthoDB" id="7676488at2759"/>
<name>A0A1Y1X3T8_9FUNG</name>
<reference evidence="2 3" key="2">
    <citation type="submission" date="2016-08" db="EMBL/GenBank/DDBJ databases">
        <title>Pervasive Adenine N6-methylation of Active Genes in Fungi.</title>
        <authorList>
            <consortium name="DOE Joint Genome Institute"/>
            <person name="Mondo S.J."/>
            <person name="Dannebaum R.O."/>
            <person name="Kuo R.C."/>
            <person name="Labutti K."/>
            <person name="Haridas S."/>
            <person name="Kuo A."/>
            <person name="Salamov A."/>
            <person name="Ahrendt S.R."/>
            <person name="Lipzen A."/>
            <person name="Sullivan W."/>
            <person name="Andreopoulos W.B."/>
            <person name="Clum A."/>
            <person name="Lindquist E."/>
            <person name="Daum C."/>
            <person name="Ramamoorthy G.K."/>
            <person name="Gryganskyi A."/>
            <person name="Culley D."/>
            <person name="Magnuson J.K."/>
            <person name="James T.Y."/>
            <person name="O'Malley M.A."/>
            <person name="Stajich J.E."/>
            <person name="Spatafora J.W."/>
            <person name="Visel A."/>
            <person name="Grigoriev I.V."/>
        </authorList>
    </citation>
    <scope>NUCLEOTIDE SEQUENCE [LARGE SCALE GENOMIC DNA]</scope>
    <source>
        <strain evidence="2 3">S4</strain>
    </source>
</reference>
<keyword evidence="1" id="KW-0732">Signal</keyword>
<sequence length="453" mass="52401">MQFKNILKVASALFLAVPSLANFTKDCDKLNKKLIANVKKNLYEGEDIEDFAPIQECSVNKKGKIDELYLVSKRLDKETVKDAILSNKEIRKLTYFVDDDFYQHNQATYGIFPYTVSYLSKLEDLILKYNYVMFYHGDYPSLEKQIDPACLSGENLKTLTLDHIDVNYQIIKELSDTTVQTLNVISGDDNHGKWKHDQHYNDLKRLMKKIPNITVDGITLINYGKYTGKCQKLEQTLKDNIKKNLRDGETVDEFIPLRSCKLDRKGKITEMNLVSERNDQSTIEKAISQNSSSLTKLTYVIDDDSYQRDPVVNDDPAVYDDFPLSIVKLSKLEELTLKYNNERFDNDDYFFEEREIDPSLLKNFSNGKLKVLTLDHIKFTDEIFKQITTIKSLEKLVIITGEDKPGESHHNSIVNKFENNNIRKDYDLKNFEEVIIDNESISYGEGGEDDLDF</sequence>
<feature type="chain" id="PRO_5013231533" evidence="1">
    <location>
        <begin position="22"/>
        <end position="453"/>
    </location>
</feature>
<dbReference type="EMBL" id="MCFG01000149">
    <property type="protein sequence ID" value="ORX80298.1"/>
    <property type="molecule type" value="Genomic_DNA"/>
</dbReference>
<feature type="signal peptide" evidence="1">
    <location>
        <begin position="1"/>
        <end position="21"/>
    </location>
</feature>
<protein>
    <submittedName>
        <fullName evidence="2">Uncharacterized protein</fullName>
    </submittedName>
</protein>
<evidence type="ECO:0000313" key="2">
    <source>
        <dbReference type="EMBL" id="ORX80298.1"/>
    </source>
</evidence>